<evidence type="ECO:0000313" key="6">
    <source>
        <dbReference type="Proteomes" id="UP000316882"/>
    </source>
</evidence>
<dbReference type="InterPro" id="IPR041522">
    <property type="entry name" value="CdaR_GGDEF"/>
</dbReference>
<dbReference type="Gene3D" id="1.10.10.2840">
    <property type="entry name" value="PucR C-terminal helix-turn-helix domain"/>
    <property type="match status" value="1"/>
</dbReference>
<sequence length="552" mass="61231">MITVRELIEVGGFTKASVLAGEDFLDKELLGVTSFDSPDGHRWLRAGEFVLTTGFPFLIRQNTCEATLIQLIDELAAIGTPGLAIKLGRYMASVPAAVLAHAAKRQMPILSFPMDKAWSDVIVPVTQYINDKQRLELNRTHAIYERFHLHLTANDPVSKLAALLADLLQTPISIEVPSLRWKWAASPDAPPGGFGFATDEGHDIPLGQAASPSMLKNPLVKRADGRHVRWLLQERNVQGAICTGIIERDLYAWEKVAIEQSAALLSLEIERQRSVNETYQRFRNDFLQLLLSDQMHARDVLTRKADEVGWKLADHYTVAVLGVSPLERTGIENWNDNRDLLLALTPSLSALDDAILLGLDQQNRIVLLIPTASGSSDSTACLTSTKQVLAALLAFSWQQRVFVGLGRFHAGHTGIAASYREAQISFRAAMRGLDAKAAANTTIVAFHDLGLERILFAEQPDREARLLAQEYLDKINEYDREKNGQLLDTLHIFLQVDGNHAEAASRLYVHKNTIKYRLALIRELTGLNPDHGHDLLLLRIAMTVQSIGFAKG</sequence>
<feature type="domain" description="Purine catabolism PurC-like" evidence="2">
    <location>
        <begin position="7"/>
        <end position="129"/>
    </location>
</feature>
<dbReference type="Pfam" id="PF07905">
    <property type="entry name" value="PucR"/>
    <property type="match status" value="1"/>
</dbReference>
<protein>
    <recommendedName>
        <fullName evidence="7">PucR family transcriptional regulator</fullName>
    </recommendedName>
</protein>
<dbReference type="PANTHER" id="PTHR33744:SF1">
    <property type="entry name" value="DNA-BINDING TRANSCRIPTIONAL ACTIVATOR ADER"/>
    <property type="match status" value="1"/>
</dbReference>
<dbReference type="InterPro" id="IPR025736">
    <property type="entry name" value="PucR_C-HTH_dom"/>
</dbReference>
<dbReference type="AlphaFoldDB" id="A0A4Y3PLK3"/>
<proteinExistence type="inferred from homology"/>
<evidence type="ECO:0000259" key="2">
    <source>
        <dbReference type="Pfam" id="PF07905"/>
    </source>
</evidence>
<dbReference type="STRING" id="54914.AV540_05730"/>
<dbReference type="InterPro" id="IPR012914">
    <property type="entry name" value="PucR_dom"/>
</dbReference>
<comment type="caution">
    <text evidence="5">The sequence shown here is derived from an EMBL/GenBank/DDBJ whole genome shotgun (WGS) entry which is preliminary data.</text>
</comment>
<dbReference type="PANTHER" id="PTHR33744">
    <property type="entry name" value="CARBOHYDRATE DIACID REGULATOR"/>
    <property type="match status" value="1"/>
</dbReference>
<evidence type="ECO:0008006" key="7">
    <source>
        <dbReference type="Google" id="ProtNLM"/>
    </source>
</evidence>
<dbReference type="InterPro" id="IPR042070">
    <property type="entry name" value="PucR_C-HTH_sf"/>
</dbReference>
<evidence type="ECO:0000259" key="3">
    <source>
        <dbReference type="Pfam" id="PF13556"/>
    </source>
</evidence>
<dbReference type="EMBL" id="BJMH01000009">
    <property type="protein sequence ID" value="GEB32836.1"/>
    <property type="molecule type" value="Genomic_DNA"/>
</dbReference>
<dbReference type="Pfam" id="PF13556">
    <property type="entry name" value="HTH_30"/>
    <property type="match status" value="1"/>
</dbReference>
<evidence type="ECO:0000313" key="5">
    <source>
        <dbReference type="EMBL" id="GEB32836.1"/>
    </source>
</evidence>
<organism evidence="5 6">
    <name type="scientific">Brevibacillus parabrevis</name>
    <dbReference type="NCBI Taxonomy" id="54914"/>
    <lineage>
        <taxon>Bacteria</taxon>
        <taxon>Bacillati</taxon>
        <taxon>Bacillota</taxon>
        <taxon>Bacilli</taxon>
        <taxon>Bacillales</taxon>
        <taxon>Paenibacillaceae</taxon>
        <taxon>Brevibacillus</taxon>
    </lineage>
</organism>
<gene>
    <name evidence="5" type="ORF">BPA01_24160</name>
</gene>
<feature type="domain" description="PucR C-terminal helix-turn-helix" evidence="3">
    <location>
        <begin position="486"/>
        <end position="543"/>
    </location>
</feature>
<dbReference type="InterPro" id="IPR051448">
    <property type="entry name" value="CdaR-like_regulators"/>
</dbReference>
<feature type="domain" description="CdaR GGDEF-like" evidence="4">
    <location>
        <begin position="298"/>
        <end position="424"/>
    </location>
</feature>
<comment type="similarity">
    <text evidence="1">Belongs to the CdaR family.</text>
</comment>
<evidence type="ECO:0000259" key="4">
    <source>
        <dbReference type="Pfam" id="PF17853"/>
    </source>
</evidence>
<reference evidence="5 6" key="1">
    <citation type="submission" date="2019-06" db="EMBL/GenBank/DDBJ databases">
        <title>Whole genome shotgun sequence of Brevibacillus parabrevis NBRC 12334.</title>
        <authorList>
            <person name="Hosoyama A."/>
            <person name="Uohara A."/>
            <person name="Ohji S."/>
            <person name="Ichikawa N."/>
        </authorList>
    </citation>
    <scope>NUCLEOTIDE SEQUENCE [LARGE SCALE GENOMIC DNA]</scope>
    <source>
        <strain evidence="5 6">NBRC 12334</strain>
    </source>
</reference>
<keyword evidence="6" id="KW-1185">Reference proteome</keyword>
<dbReference type="Proteomes" id="UP000316882">
    <property type="component" value="Unassembled WGS sequence"/>
</dbReference>
<accession>A0A4Y3PLK3</accession>
<evidence type="ECO:0000256" key="1">
    <source>
        <dbReference type="ARBA" id="ARBA00006754"/>
    </source>
</evidence>
<dbReference type="RefSeq" id="WP_122963479.1">
    <property type="nucleotide sequence ID" value="NZ_BJMH01000009.1"/>
</dbReference>
<dbReference type="Pfam" id="PF17853">
    <property type="entry name" value="GGDEF_2"/>
    <property type="match status" value="1"/>
</dbReference>
<name>A0A4Y3PLK3_BREPA</name>